<sequence length="213" mass="24233">MSRKPVEYEDYSMWMEEVPAHVHPGLIVPDMLTRQHKHRSGLIGTENHETCVTDIHCRHFNLSIGAVDILRGSGVSPSKLGDGQFRRDQPIPTAFDTHLDLHRLLGDIACYSCGDLASIDIAHMDDLLLPIEDLSSPRDDYIRWYQDVMQVHISNPIRHDTWTFGYQPAGVYRRMMTSMLQEVDDITTGVLEGPPSPPTQYTSVMRKVQTIIH</sequence>
<organism evidence="1 2">
    <name type="scientific">Catharanthus roseus</name>
    <name type="common">Madagascar periwinkle</name>
    <name type="synonym">Vinca rosea</name>
    <dbReference type="NCBI Taxonomy" id="4058"/>
    <lineage>
        <taxon>Eukaryota</taxon>
        <taxon>Viridiplantae</taxon>
        <taxon>Streptophyta</taxon>
        <taxon>Embryophyta</taxon>
        <taxon>Tracheophyta</taxon>
        <taxon>Spermatophyta</taxon>
        <taxon>Magnoliopsida</taxon>
        <taxon>eudicotyledons</taxon>
        <taxon>Gunneridae</taxon>
        <taxon>Pentapetalae</taxon>
        <taxon>asterids</taxon>
        <taxon>lamiids</taxon>
        <taxon>Gentianales</taxon>
        <taxon>Apocynaceae</taxon>
        <taxon>Rauvolfioideae</taxon>
        <taxon>Vinceae</taxon>
        <taxon>Catharanthinae</taxon>
        <taxon>Catharanthus</taxon>
    </lineage>
</organism>
<keyword evidence="2" id="KW-1185">Reference proteome</keyword>
<gene>
    <name evidence="1" type="ORF">M9H77_04656</name>
</gene>
<evidence type="ECO:0000313" key="2">
    <source>
        <dbReference type="Proteomes" id="UP001060085"/>
    </source>
</evidence>
<protein>
    <submittedName>
        <fullName evidence="1">Uncharacterized protein</fullName>
    </submittedName>
</protein>
<comment type="caution">
    <text evidence="1">The sequence shown here is derived from an EMBL/GenBank/DDBJ whole genome shotgun (WGS) entry which is preliminary data.</text>
</comment>
<dbReference type="EMBL" id="CM044701">
    <property type="protein sequence ID" value="KAI5683428.1"/>
    <property type="molecule type" value="Genomic_DNA"/>
</dbReference>
<accession>A0ACC0CF94</accession>
<proteinExistence type="predicted"/>
<reference evidence="2" key="1">
    <citation type="journal article" date="2023" name="Nat. Plants">
        <title>Single-cell RNA sequencing provides a high-resolution roadmap for understanding the multicellular compartmentation of specialized metabolism.</title>
        <authorList>
            <person name="Sun S."/>
            <person name="Shen X."/>
            <person name="Li Y."/>
            <person name="Li Y."/>
            <person name="Wang S."/>
            <person name="Li R."/>
            <person name="Zhang H."/>
            <person name="Shen G."/>
            <person name="Guo B."/>
            <person name="Wei J."/>
            <person name="Xu J."/>
            <person name="St-Pierre B."/>
            <person name="Chen S."/>
            <person name="Sun C."/>
        </authorList>
    </citation>
    <scope>NUCLEOTIDE SEQUENCE [LARGE SCALE GENOMIC DNA]</scope>
</reference>
<dbReference type="Proteomes" id="UP001060085">
    <property type="component" value="Linkage Group LG01"/>
</dbReference>
<name>A0ACC0CF94_CATRO</name>
<evidence type="ECO:0000313" key="1">
    <source>
        <dbReference type="EMBL" id="KAI5683428.1"/>
    </source>
</evidence>